<proteinExistence type="predicted"/>
<evidence type="ECO:0000313" key="2">
    <source>
        <dbReference type="Proteomes" id="UP000011625"/>
    </source>
</evidence>
<evidence type="ECO:0000313" key="1">
    <source>
        <dbReference type="EMBL" id="EMA52471.1"/>
    </source>
</evidence>
<keyword evidence="2" id="KW-1185">Reference proteome</keyword>
<sequence length="63" mass="6882">MIQFSGGVSKRLFAATSRCGGAVAGLSWWMKGEARERAKRLSSDRRERAPRASAVLCGAERLQ</sequence>
<dbReference type="Proteomes" id="UP000011625">
    <property type="component" value="Unassembled WGS sequence"/>
</dbReference>
<accession>M0N3M6</accession>
<name>M0N3M6_9EURY</name>
<reference evidence="1 2" key="1">
    <citation type="journal article" date="2014" name="PLoS Genet.">
        <title>Phylogenetically driven sequencing of extremely halophilic archaea reveals strategies for static and dynamic osmo-response.</title>
        <authorList>
            <person name="Becker E.A."/>
            <person name="Seitzer P.M."/>
            <person name="Tritt A."/>
            <person name="Larsen D."/>
            <person name="Krusor M."/>
            <person name="Yao A.I."/>
            <person name="Wu D."/>
            <person name="Madern D."/>
            <person name="Eisen J.A."/>
            <person name="Darling A.E."/>
            <person name="Facciotti M.T."/>
        </authorList>
    </citation>
    <scope>NUCLEOTIDE SEQUENCE [LARGE SCALE GENOMIC DNA]</scope>
    <source>
        <strain evidence="1 2">DSM 8989</strain>
    </source>
</reference>
<organism evidence="1 2">
    <name type="scientific">Halococcus salifodinae DSM 8989</name>
    <dbReference type="NCBI Taxonomy" id="1227456"/>
    <lineage>
        <taxon>Archaea</taxon>
        <taxon>Methanobacteriati</taxon>
        <taxon>Methanobacteriota</taxon>
        <taxon>Stenosarchaea group</taxon>
        <taxon>Halobacteria</taxon>
        <taxon>Halobacteriales</taxon>
        <taxon>Halococcaceae</taxon>
        <taxon>Halococcus</taxon>
    </lineage>
</organism>
<comment type="caution">
    <text evidence="1">The sequence shown here is derived from an EMBL/GenBank/DDBJ whole genome shotgun (WGS) entry which is preliminary data.</text>
</comment>
<protein>
    <submittedName>
        <fullName evidence="1">Uncharacterized protein</fullName>
    </submittedName>
</protein>
<dbReference type="EMBL" id="AOME01000054">
    <property type="protein sequence ID" value="EMA52471.1"/>
    <property type="molecule type" value="Genomic_DNA"/>
</dbReference>
<dbReference type="AlphaFoldDB" id="M0N3M6"/>
<gene>
    <name evidence="1" type="ORF">C450_10248</name>
</gene>